<organism evidence="1 2">
    <name type="scientific">Rhizopogon vinicolor AM-OR11-026</name>
    <dbReference type="NCBI Taxonomy" id="1314800"/>
    <lineage>
        <taxon>Eukaryota</taxon>
        <taxon>Fungi</taxon>
        <taxon>Dikarya</taxon>
        <taxon>Basidiomycota</taxon>
        <taxon>Agaricomycotina</taxon>
        <taxon>Agaricomycetes</taxon>
        <taxon>Agaricomycetidae</taxon>
        <taxon>Boletales</taxon>
        <taxon>Suillineae</taxon>
        <taxon>Rhizopogonaceae</taxon>
        <taxon>Rhizopogon</taxon>
    </lineage>
</organism>
<accession>A0A1B7MDK2</accession>
<dbReference type="AlphaFoldDB" id="A0A1B7MDK2"/>
<evidence type="ECO:0000313" key="2">
    <source>
        <dbReference type="Proteomes" id="UP000092154"/>
    </source>
</evidence>
<proteinExistence type="predicted"/>
<dbReference type="Proteomes" id="UP000092154">
    <property type="component" value="Unassembled WGS sequence"/>
</dbReference>
<protein>
    <submittedName>
        <fullName evidence="1">Uncharacterized protein</fullName>
    </submittedName>
</protein>
<sequence>MQFHAQFHELFPPSLPSLKLTDKTLQNMAQMLHDAGSKLMSEKAHSTTPPSAIDVLVHSQVESYRVNTVLIPAVVDVSDPADLDTNTAIAMTMTQTLVMEARNKAEGFVVSHWSKDVCPWLYSPSDEVGLVRFLNQICSWVNQHLMELGAIKPHNSDDPHRYWIRTGNTLFQARSGVAASSKTSGTGARKPDVTLVTSDSHEWSDVICY</sequence>
<gene>
    <name evidence="1" type="ORF">K503DRAFT_806884</name>
</gene>
<evidence type="ECO:0000313" key="1">
    <source>
        <dbReference type="EMBL" id="OAX30682.1"/>
    </source>
</evidence>
<dbReference type="EMBL" id="KV450081">
    <property type="protein sequence ID" value="OAX30682.1"/>
    <property type="molecule type" value="Genomic_DNA"/>
</dbReference>
<dbReference type="InParanoid" id="A0A1B7MDK2"/>
<keyword evidence="2" id="KW-1185">Reference proteome</keyword>
<reference evidence="1 2" key="1">
    <citation type="submission" date="2016-06" db="EMBL/GenBank/DDBJ databases">
        <title>Comparative genomics of the ectomycorrhizal sister species Rhizopogon vinicolor and Rhizopogon vesiculosus (Basidiomycota: Boletales) reveals a divergence of the mating type B locus.</title>
        <authorList>
            <consortium name="DOE Joint Genome Institute"/>
            <person name="Mujic A.B."/>
            <person name="Kuo A."/>
            <person name="Tritt A."/>
            <person name="Lipzen A."/>
            <person name="Chen C."/>
            <person name="Johnson J."/>
            <person name="Sharma A."/>
            <person name="Barry K."/>
            <person name="Grigoriev I.V."/>
            <person name="Spatafora J.W."/>
        </authorList>
    </citation>
    <scope>NUCLEOTIDE SEQUENCE [LARGE SCALE GENOMIC DNA]</scope>
    <source>
        <strain evidence="1 2">AM-OR11-026</strain>
    </source>
</reference>
<dbReference type="OrthoDB" id="2689498at2759"/>
<name>A0A1B7MDK2_9AGAM</name>